<dbReference type="PANTHER" id="PTHR46462">
    <property type="entry name" value="UPSET, ISOFORM A"/>
    <property type="match status" value="1"/>
</dbReference>
<dbReference type="InterPro" id="IPR019786">
    <property type="entry name" value="Zinc_finger_PHD-type_CS"/>
</dbReference>
<dbReference type="GeneID" id="106472635"/>
<evidence type="ECO:0000256" key="4">
    <source>
        <dbReference type="ARBA" id="ARBA00022853"/>
    </source>
</evidence>
<evidence type="ECO:0000256" key="2">
    <source>
        <dbReference type="ARBA" id="ARBA00022771"/>
    </source>
</evidence>
<keyword evidence="4" id="KW-0156">Chromatin regulator</keyword>
<dbReference type="InterPro" id="IPR013083">
    <property type="entry name" value="Znf_RING/FYVE/PHD"/>
</dbReference>
<keyword evidence="3" id="KW-0862">Zinc</keyword>
<dbReference type="RefSeq" id="XP_013788744.1">
    <property type="nucleotide sequence ID" value="XM_013933290.2"/>
</dbReference>
<proteinExistence type="predicted"/>
<keyword evidence="2" id="KW-0863">Zinc-finger</keyword>
<evidence type="ECO:0000313" key="6">
    <source>
        <dbReference type="Proteomes" id="UP000694941"/>
    </source>
</evidence>
<dbReference type="SMART" id="SM00249">
    <property type="entry name" value="PHD"/>
    <property type="match status" value="1"/>
</dbReference>
<feature type="domain" description="Zinc finger PHD-type" evidence="5">
    <location>
        <begin position="146"/>
        <end position="190"/>
    </location>
</feature>
<organism evidence="6 7">
    <name type="scientific">Limulus polyphemus</name>
    <name type="common">Atlantic horseshoe crab</name>
    <dbReference type="NCBI Taxonomy" id="6850"/>
    <lineage>
        <taxon>Eukaryota</taxon>
        <taxon>Metazoa</taxon>
        <taxon>Ecdysozoa</taxon>
        <taxon>Arthropoda</taxon>
        <taxon>Chelicerata</taxon>
        <taxon>Merostomata</taxon>
        <taxon>Xiphosura</taxon>
        <taxon>Limulidae</taxon>
        <taxon>Limulus</taxon>
    </lineage>
</organism>
<dbReference type="Proteomes" id="UP000694941">
    <property type="component" value="Unplaced"/>
</dbReference>
<keyword evidence="6" id="KW-1185">Reference proteome</keyword>
<evidence type="ECO:0000256" key="3">
    <source>
        <dbReference type="ARBA" id="ARBA00022833"/>
    </source>
</evidence>
<dbReference type="InterPro" id="IPR001965">
    <property type="entry name" value="Znf_PHD"/>
</dbReference>
<dbReference type="SUPFAM" id="SSF57903">
    <property type="entry name" value="FYVE/PHD zinc finger"/>
    <property type="match status" value="1"/>
</dbReference>
<evidence type="ECO:0000259" key="5">
    <source>
        <dbReference type="SMART" id="SM00249"/>
    </source>
</evidence>
<keyword evidence="1" id="KW-0479">Metal-binding</keyword>
<evidence type="ECO:0000313" key="7">
    <source>
        <dbReference type="RefSeq" id="XP_013788744.1"/>
    </source>
</evidence>
<dbReference type="Gene3D" id="3.30.40.10">
    <property type="entry name" value="Zinc/RING finger domain, C3HC4 (zinc finger)"/>
    <property type="match status" value="1"/>
</dbReference>
<evidence type="ECO:0000256" key="1">
    <source>
        <dbReference type="ARBA" id="ARBA00022723"/>
    </source>
</evidence>
<reference evidence="7" key="1">
    <citation type="submission" date="2025-08" db="UniProtKB">
        <authorList>
            <consortium name="RefSeq"/>
        </authorList>
    </citation>
    <scope>IDENTIFICATION</scope>
    <source>
        <tissue evidence="7">Muscle</tissue>
    </source>
</reference>
<dbReference type="PANTHER" id="PTHR46462:SF3">
    <property type="entry name" value="UPSET, ISOFORM A"/>
    <property type="match status" value="1"/>
</dbReference>
<sequence>MSIVIHIGTAVHHLSTSGAATTAPARIRKTETIQEMGPGVEQKTADVSISSEVRATTVVTLPLSVATVTAQERKPYAHTPHPGYMYPGCFGLPYQDHNYGAPPPPSPPVSPIPKVNVSIDEDTNFSVTSVTSTNNYDKVQDETITRCICGFNHDDEYMICCDKCCVWQHVDCMGLDRSNIPDTYLCEKCEPRKVNKQKAKALQARKKEQMS</sequence>
<dbReference type="PROSITE" id="PS01359">
    <property type="entry name" value="ZF_PHD_1"/>
    <property type="match status" value="1"/>
</dbReference>
<dbReference type="CDD" id="cd15550">
    <property type="entry name" value="PHD_MLL5"/>
    <property type="match status" value="1"/>
</dbReference>
<gene>
    <name evidence="7" type="primary">LOC106472635</name>
</gene>
<feature type="non-terminal residue" evidence="7">
    <location>
        <position position="211"/>
    </location>
</feature>
<dbReference type="InterPro" id="IPR011011">
    <property type="entry name" value="Znf_FYVE_PHD"/>
</dbReference>
<accession>A0ABM1BU83</accession>
<name>A0ABM1BU83_LIMPO</name>
<protein>
    <submittedName>
        <fullName evidence="7">Histone-lysine N-methyltransferase 2E-like</fullName>
    </submittedName>
</protein>
<dbReference type="Pfam" id="PF20826">
    <property type="entry name" value="PHD_5"/>
    <property type="match status" value="1"/>
</dbReference>